<evidence type="ECO:0000313" key="5">
    <source>
        <dbReference type="Proteomes" id="UP000547209"/>
    </source>
</evidence>
<dbReference type="SUPFAM" id="SSF48452">
    <property type="entry name" value="TPR-like"/>
    <property type="match status" value="3"/>
</dbReference>
<evidence type="ECO:0000256" key="1">
    <source>
        <dbReference type="ARBA" id="ARBA00022737"/>
    </source>
</evidence>
<name>A0A7X0RKK5_9BACL</name>
<dbReference type="InterPro" id="IPR019734">
    <property type="entry name" value="TPR_rpt"/>
</dbReference>
<gene>
    <name evidence="4" type="ORF">H7C19_00825</name>
</gene>
<dbReference type="Gene3D" id="1.25.40.10">
    <property type="entry name" value="Tetratricopeptide repeat domain"/>
    <property type="match status" value="5"/>
</dbReference>
<reference evidence="4 5" key="1">
    <citation type="submission" date="2020-08" db="EMBL/GenBank/DDBJ databases">
        <title>Cohnella phylogeny.</title>
        <authorList>
            <person name="Dunlap C."/>
        </authorList>
    </citation>
    <scope>NUCLEOTIDE SEQUENCE [LARGE SCALE GENOMIC DNA]</scope>
    <source>
        <strain evidence="4 5">DSM 28246</strain>
    </source>
</reference>
<dbReference type="SMART" id="SM00028">
    <property type="entry name" value="TPR"/>
    <property type="match status" value="11"/>
</dbReference>
<keyword evidence="5" id="KW-1185">Reference proteome</keyword>
<keyword evidence="1" id="KW-0677">Repeat</keyword>
<comment type="caution">
    <text evidence="4">The sequence shown here is derived from an EMBL/GenBank/DDBJ whole genome shotgun (WGS) entry which is preliminary data.</text>
</comment>
<evidence type="ECO:0000256" key="3">
    <source>
        <dbReference type="PROSITE-ProRule" id="PRU00339"/>
    </source>
</evidence>
<dbReference type="InterPro" id="IPR011990">
    <property type="entry name" value="TPR-like_helical_dom_sf"/>
</dbReference>
<feature type="repeat" description="TPR" evidence="3">
    <location>
        <begin position="550"/>
        <end position="583"/>
    </location>
</feature>
<dbReference type="PANTHER" id="PTHR44858">
    <property type="entry name" value="TETRATRICOPEPTIDE REPEAT PROTEIN 6"/>
    <property type="match status" value="1"/>
</dbReference>
<dbReference type="PANTHER" id="PTHR44858:SF1">
    <property type="entry name" value="UDP-N-ACETYLGLUCOSAMINE--PEPTIDE N-ACETYLGLUCOSAMINYLTRANSFERASE SPINDLY-RELATED"/>
    <property type="match status" value="1"/>
</dbReference>
<dbReference type="Pfam" id="PF13429">
    <property type="entry name" value="TPR_15"/>
    <property type="match status" value="1"/>
</dbReference>
<feature type="repeat" description="TPR" evidence="3">
    <location>
        <begin position="448"/>
        <end position="481"/>
    </location>
</feature>
<dbReference type="RefSeq" id="WP_185140659.1">
    <property type="nucleotide sequence ID" value="NZ_JACJVP010000001.1"/>
</dbReference>
<feature type="repeat" description="TPR" evidence="3">
    <location>
        <begin position="71"/>
        <end position="104"/>
    </location>
</feature>
<accession>A0A7X0RKK5</accession>
<dbReference type="PROSITE" id="PS50005">
    <property type="entry name" value="TPR"/>
    <property type="match status" value="5"/>
</dbReference>
<organism evidence="4 5">
    <name type="scientific">Cohnella nanjingensis</name>
    <dbReference type="NCBI Taxonomy" id="1387779"/>
    <lineage>
        <taxon>Bacteria</taxon>
        <taxon>Bacillati</taxon>
        <taxon>Bacillota</taxon>
        <taxon>Bacilli</taxon>
        <taxon>Bacillales</taxon>
        <taxon>Paenibacillaceae</taxon>
        <taxon>Cohnella</taxon>
    </lineage>
</organism>
<dbReference type="Pfam" id="PF13181">
    <property type="entry name" value="TPR_8"/>
    <property type="match status" value="1"/>
</dbReference>
<feature type="repeat" description="TPR" evidence="3">
    <location>
        <begin position="141"/>
        <end position="174"/>
    </location>
</feature>
<evidence type="ECO:0000313" key="4">
    <source>
        <dbReference type="EMBL" id="MBB6669224.1"/>
    </source>
</evidence>
<sequence>MRIHDRILLRLAARNQKKGNAKRALYWYEKLGERRMEPLAVVQYAALLHGLGHTVRGLQALGRLLSEQPIAAAYERRARIYHEIDRPEEALADLNEAIRLDPAPYAYWYIRAVVLADMGQEEAAARDLNQALRRADRNAAGTVHYELGNIYFRMQRYEQAIASYRVAVADQDRVVPLQRFRLGEALEAAGRIRESLAEVRLAAEQQTRLHAQPDQGLIYYRRRTGYSLEGVRNALSQVDGEYGFRQKQSRLHERLGEKDAAMAAVEQGLAQYPDAEELLNRKGGLLRDAGHTDEALAQFDLVIARYPNRLPAYMEKCAIYRKQESWPQALAILEQAGERFPDNTVVRFWHIDVLRDAGHPEEAWRGSRRLTELEPEDPLNWKQQAELAIDTSRFDQAEEAYTKALELDRNSDFYMRRSFSRYMADRYEEAMLDIQAAVEADASLAEESRTAFAMGEIYLGMDNKALAEEEFGRAIRLEPDNALLYERRARCRLAMEKLEEARDDCDAGLALDARQPRMLRLRGIVHYRMGDYEAALSDCRSYAAAQPGDAEGEFNLGAVLARLDRNDEAIEAYSRSLALSPFEAQTYLERASLFYHRLFDRTRAADDLAQWLLYAGGERSESDRLALLHELDGFDDELRELAKTHYLNQYGVGAPRYLN</sequence>
<dbReference type="AlphaFoldDB" id="A0A7X0RKK5"/>
<dbReference type="Pfam" id="PF13432">
    <property type="entry name" value="TPR_16"/>
    <property type="match status" value="4"/>
</dbReference>
<protein>
    <submittedName>
        <fullName evidence="4">Tetratricopeptide repeat protein</fullName>
    </submittedName>
</protein>
<dbReference type="EMBL" id="JACJVP010000001">
    <property type="protein sequence ID" value="MBB6669224.1"/>
    <property type="molecule type" value="Genomic_DNA"/>
</dbReference>
<dbReference type="Proteomes" id="UP000547209">
    <property type="component" value="Unassembled WGS sequence"/>
</dbReference>
<proteinExistence type="predicted"/>
<evidence type="ECO:0000256" key="2">
    <source>
        <dbReference type="ARBA" id="ARBA00022803"/>
    </source>
</evidence>
<keyword evidence="2 3" id="KW-0802">TPR repeat</keyword>
<dbReference type="InterPro" id="IPR050498">
    <property type="entry name" value="Ycf3"/>
</dbReference>
<feature type="repeat" description="TPR" evidence="3">
    <location>
        <begin position="378"/>
        <end position="411"/>
    </location>
</feature>